<dbReference type="NCBIfam" id="TIGR01970">
    <property type="entry name" value="DEAH_box_HrpB"/>
    <property type="match status" value="1"/>
</dbReference>
<dbReference type="GO" id="GO:0004386">
    <property type="term" value="F:helicase activity"/>
    <property type="evidence" value="ECO:0007669"/>
    <property type="project" value="UniProtKB-KW"/>
</dbReference>
<dbReference type="Gene3D" id="3.40.50.300">
    <property type="entry name" value="P-loop containing nucleotide triphosphate hydrolases"/>
    <property type="match status" value="2"/>
</dbReference>
<dbReference type="Pfam" id="PF00271">
    <property type="entry name" value="Helicase_C"/>
    <property type="match status" value="1"/>
</dbReference>
<accession>A0A0K1Q611</accession>
<dbReference type="RefSeq" id="WP_146652329.1">
    <property type="nucleotide sequence ID" value="NZ_CP012333.1"/>
</dbReference>
<dbReference type="InterPro" id="IPR001650">
    <property type="entry name" value="Helicase_C-like"/>
</dbReference>
<dbReference type="EMBL" id="CP012333">
    <property type="protein sequence ID" value="AKV01173.1"/>
    <property type="molecule type" value="Genomic_DNA"/>
</dbReference>
<keyword evidence="1" id="KW-0547">Nucleotide-binding</keyword>
<dbReference type="PANTHER" id="PTHR43519:SF1">
    <property type="entry name" value="ATP-DEPENDENT RNA HELICASE HRPB"/>
    <property type="match status" value="1"/>
</dbReference>
<dbReference type="InterPro" id="IPR049614">
    <property type="entry name" value="HrpB_DEXH"/>
</dbReference>
<dbReference type="SUPFAM" id="SSF52540">
    <property type="entry name" value="P-loop containing nucleoside triphosphate hydrolases"/>
    <property type="match status" value="1"/>
</dbReference>
<dbReference type="CDD" id="cd18791">
    <property type="entry name" value="SF2_C_RHA"/>
    <property type="match status" value="1"/>
</dbReference>
<dbReference type="GO" id="GO:0003676">
    <property type="term" value="F:nucleic acid binding"/>
    <property type="evidence" value="ECO:0007669"/>
    <property type="project" value="InterPro"/>
</dbReference>
<dbReference type="PIRSF" id="PIRSF005496">
    <property type="entry name" value="ATP_hel_hrpB"/>
    <property type="match status" value="1"/>
</dbReference>
<dbReference type="InterPro" id="IPR011545">
    <property type="entry name" value="DEAD/DEAH_box_helicase_dom"/>
</dbReference>
<dbReference type="SMART" id="SM00847">
    <property type="entry name" value="HA2"/>
    <property type="match status" value="1"/>
</dbReference>
<dbReference type="InterPro" id="IPR010225">
    <property type="entry name" value="HrpB"/>
</dbReference>
<dbReference type="KEGG" id="llu:AKJ09_07836"/>
<dbReference type="PROSITE" id="PS51194">
    <property type="entry name" value="HELICASE_CTER"/>
    <property type="match status" value="1"/>
</dbReference>
<dbReference type="SMART" id="SM00490">
    <property type="entry name" value="HELICc"/>
    <property type="match status" value="1"/>
</dbReference>
<dbReference type="FunFam" id="3.40.50.300:FF:002125">
    <property type="entry name" value="ATP-dependent helicase HrpB"/>
    <property type="match status" value="1"/>
</dbReference>
<evidence type="ECO:0000256" key="1">
    <source>
        <dbReference type="ARBA" id="ARBA00022741"/>
    </source>
</evidence>
<dbReference type="Gene3D" id="1.20.120.1080">
    <property type="match status" value="1"/>
</dbReference>
<dbReference type="SMART" id="SM00487">
    <property type="entry name" value="DEXDc"/>
    <property type="match status" value="1"/>
</dbReference>
<dbReference type="InterPro" id="IPR027417">
    <property type="entry name" value="P-loop_NTPase"/>
</dbReference>
<dbReference type="STRING" id="1391654.AKJ09_07836"/>
<feature type="domain" description="Helicase ATP-binding" evidence="5">
    <location>
        <begin position="19"/>
        <end position="181"/>
    </location>
</feature>
<name>A0A0K1Q611_9BACT</name>
<dbReference type="InterPro" id="IPR048333">
    <property type="entry name" value="HA2_WH"/>
</dbReference>
<evidence type="ECO:0000259" key="5">
    <source>
        <dbReference type="PROSITE" id="PS51192"/>
    </source>
</evidence>
<dbReference type="Pfam" id="PF00270">
    <property type="entry name" value="DEAD"/>
    <property type="match status" value="1"/>
</dbReference>
<proteinExistence type="predicted"/>
<reference evidence="7 8" key="1">
    <citation type="submission" date="2015-08" db="EMBL/GenBank/DDBJ databases">
        <authorList>
            <person name="Babu N.S."/>
            <person name="Beckwith C.J."/>
            <person name="Beseler K.G."/>
            <person name="Brison A."/>
            <person name="Carone J.V."/>
            <person name="Caskin T.P."/>
            <person name="Diamond M."/>
            <person name="Durham M.E."/>
            <person name="Foxe J.M."/>
            <person name="Go M."/>
            <person name="Henderson B.A."/>
            <person name="Jones I.B."/>
            <person name="McGettigan J.A."/>
            <person name="Micheletti S.J."/>
            <person name="Nasrallah M.E."/>
            <person name="Ortiz D."/>
            <person name="Piller C.R."/>
            <person name="Privatt S.R."/>
            <person name="Schneider S.L."/>
            <person name="Sharp S."/>
            <person name="Smith T.C."/>
            <person name="Stanton J.D."/>
            <person name="Ullery H.E."/>
            <person name="Wilson R.J."/>
            <person name="Serrano M.G."/>
            <person name="Buck G."/>
            <person name="Lee V."/>
            <person name="Wang Y."/>
            <person name="Carvalho R."/>
            <person name="Voegtly L."/>
            <person name="Shi R."/>
            <person name="Duckworth R."/>
            <person name="Johnson A."/>
            <person name="Loviza R."/>
            <person name="Walstead R."/>
            <person name="Shah Z."/>
            <person name="Kiflezghi M."/>
            <person name="Wade K."/>
            <person name="Ball S.L."/>
            <person name="Bradley K.W."/>
            <person name="Asai D.J."/>
            <person name="Bowman C.A."/>
            <person name="Russell D.A."/>
            <person name="Pope W.H."/>
            <person name="Jacobs-Sera D."/>
            <person name="Hendrix R.W."/>
            <person name="Hatfull G.F."/>
        </authorList>
    </citation>
    <scope>NUCLEOTIDE SEQUENCE [LARGE SCALE GENOMIC DNA]</scope>
    <source>
        <strain evidence="7 8">DSM 27648</strain>
    </source>
</reference>
<dbReference type="PROSITE" id="PS51192">
    <property type="entry name" value="HELICASE_ATP_BIND_1"/>
    <property type="match status" value="1"/>
</dbReference>
<keyword evidence="8" id="KW-1185">Reference proteome</keyword>
<dbReference type="Pfam" id="PF08482">
    <property type="entry name" value="HrpB_C"/>
    <property type="match status" value="1"/>
</dbReference>
<dbReference type="InterPro" id="IPR014001">
    <property type="entry name" value="Helicase_ATP-bd"/>
</dbReference>
<dbReference type="AlphaFoldDB" id="A0A0K1Q611"/>
<evidence type="ECO:0000256" key="3">
    <source>
        <dbReference type="ARBA" id="ARBA00022806"/>
    </source>
</evidence>
<organism evidence="7 8">
    <name type="scientific">Labilithrix luteola</name>
    <dbReference type="NCBI Taxonomy" id="1391654"/>
    <lineage>
        <taxon>Bacteria</taxon>
        <taxon>Pseudomonadati</taxon>
        <taxon>Myxococcota</taxon>
        <taxon>Polyangia</taxon>
        <taxon>Polyangiales</taxon>
        <taxon>Labilitrichaceae</taxon>
        <taxon>Labilithrix</taxon>
    </lineage>
</organism>
<sequence length="849" mass="92636">MAAPVLTALPIDPILPDVVRSLAERASLVLEAPPGAGKTTRVPRALLDAGTTGEILVLEPRRLAARLAARRVADELGERLGDTVGYTVRFEDVSSNKTRVRFVTEGILTRRLLADPELRGVSTVLLDEFHERHLQGDVALALLRRLQQTKRLDLRLVAMSATLDAGPVAEYLDCPVLRSEGKRFDVTIEHLPAPDDRKLELQVSSAVRSLVQTGLDGHVLVFLPGAAEIRRAMESCEKLASEHDLALLPLHGDLSPADQDRAVGPSSRRKIILSTNVAESSVTIEGIVAVVDSGLVRVVRHASWSGLPTLAIEKTSRASAVQRAGRAGRTRAGKALRLYTKADFEARPEHDSPEIQRVDLSQTMLELHAAGASDLAWLDAPKPDAWRAAETLLGRLGAIDEGGKVTSIGKRMLDFPLHPRQARMLVEAEKRNVAEDGVVLAALIGERDLRSSSKTRFDGGGHAGRALDVATEQSDVLALLDLYREAEASGFSGHALRAIGLDQGSVHSASRAEKQLSRVVRRKGEGKGERPTGQAYDDALRLAILAGFPDRVARRKKQGSRDLALAEGGTAELSETSAVRDAPWMVAVSAELVRGRTLVRVASGIEPEWLIELFEDRIREVADVTFDEAKGAVVGSSKMLYDGLAIAESKGFDKNDPRVCQLLFDRVKAKGFRSLAPDDALDRWLARVRFASSQDSTIRAPSDDDVANTVRAMCAGKTLLRELEGADLLGTLRAETGSWARIDELAPDRITLASGRAAKVEYDDGKPPWLESYLQDFFGTKTTPHAGRVPIVLHLLAPNKRAVQVTTDLTGFWDRHYPTIRKELMRKYPRHAWPEDTSVPVPMKPRRNG</sequence>
<evidence type="ECO:0000313" key="8">
    <source>
        <dbReference type="Proteomes" id="UP000064967"/>
    </source>
</evidence>
<dbReference type="Proteomes" id="UP000064967">
    <property type="component" value="Chromosome"/>
</dbReference>
<dbReference type="GO" id="GO:0016787">
    <property type="term" value="F:hydrolase activity"/>
    <property type="evidence" value="ECO:0007669"/>
    <property type="project" value="UniProtKB-KW"/>
</dbReference>
<protein>
    <submittedName>
        <fullName evidence="7">ATP-dependent helicase HrpB</fullName>
    </submittedName>
</protein>
<dbReference type="Pfam" id="PF04408">
    <property type="entry name" value="WHD_HA2"/>
    <property type="match status" value="1"/>
</dbReference>
<evidence type="ECO:0000256" key="4">
    <source>
        <dbReference type="ARBA" id="ARBA00022840"/>
    </source>
</evidence>
<evidence type="ECO:0000313" key="7">
    <source>
        <dbReference type="EMBL" id="AKV01173.1"/>
    </source>
</evidence>
<dbReference type="GO" id="GO:0005524">
    <property type="term" value="F:ATP binding"/>
    <property type="evidence" value="ECO:0007669"/>
    <property type="project" value="UniProtKB-KW"/>
</dbReference>
<dbReference type="InterPro" id="IPR007502">
    <property type="entry name" value="Helicase-assoc_dom"/>
</dbReference>
<dbReference type="InterPro" id="IPR013689">
    <property type="entry name" value="RNA_helicase_ATP-dep_HrpB_C"/>
</dbReference>
<keyword evidence="3 7" id="KW-0347">Helicase</keyword>
<keyword evidence="2" id="KW-0378">Hydrolase</keyword>
<dbReference type="PATRIC" id="fig|1391654.3.peg.7944"/>
<dbReference type="PANTHER" id="PTHR43519">
    <property type="entry name" value="ATP-DEPENDENT RNA HELICASE HRPB"/>
    <property type="match status" value="1"/>
</dbReference>
<dbReference type="OrthoDB" id="9805617at2"/>
<evidence type="ECO:0000259" key="6">
    <source>
        <dbReference type="PROSITE" id="PS51194"/>
    </source>
</evidence>
<gene>
    <name evidence="7" type="ORF">AKJ09_07836</name>
</gene>
<feature type="domain" description="Helicase C-terminal" evidence="6">
    <location>
        <begin position="202"/>
        <end position="371"/>
    </location>
</feature>
<keyword evidence="4" id="KW-0067">ATP-binding</keyword>
<evidence type="ECO:0000256" key="2">
    <source>
        <dbReference type="ARBA" id="ARBA00022801"/>
    </source>
</evidence>
<dbReference type="CDD" id="cd17990">
    <property type="entry name" value="DEXHc_HrpB"/>
    <property type="match status" value="1"/>
</dbReference>